<evidence type="ECO:0000256" key="3">
    <source>
        <dbReference type="ARBA" id="ARBA00022448"/>
    </source>
</evidence>
<evidence type="ECO:0000256" key="6">
    <source>
        <dbReference type="ARBA" id="ARBA00022692"/>
    </source>
</evidence>
<feature type="transmembrane region" description="Helical" evidence="9">
    <location>
        <begin position="274"/>
        <end position="293"/>
    </location>
</feature>
<evidence type="ECO:0000256" key="7">
    <source>
        <dbReference type="ARBA" id="ARBA00022989"/>
    </source>
</evidence>
<dbReference type="GO" id="GO:0043190">
    <property type="term" value="C:ATP-binding cassette (ABC) transporter complex"/>
    <property type="evidence" value="ECO:0007669"/>
    <property type="project" value="InterPro"/>
</dbReference>
<protein>
    <recommendedName>
        <fullName evidence="2">Lipopolysaccharide export system permease protein LptF</fullName>
    </recommendedName>
</protein>
<evidence type="ECO:0000256" key="9">
    <source>
        <dbReference type="SAM" id="Phobius"/>
    </source>
</evidence>
<feature type="transmembrane region" description="Helical" evidence="9">
    <location>
        <begin position="299"/>
        <end position="317"/>
    </location>
</feature>
<evidence type="ECO:0000313" key="11">
    <source>
        <dbReference type="Proteomes" id="UP000614287"/>
    </source>
</evidence>
<evidence type="ECO:0000256" key="5">
    <source>
        <dbReference type="ARBA" id="ARBA00022519"/>
    </source>
</evidence>
<evidence type="ECO:0000256" key="2">
    <source>
        <dbReference type="ARBA" id="ARBA00014213"/>
    </source>
</evidence>
<dbReference type="Proteomes" id="UP000614287">
    <property type="component" value="Unassembled WGS sequence"/>
</dbReference>
<sequence>MIFQRSVLHEQMGVAIGIFLTLLTITSVLFLVKGLRAAALGSIGVDAVAQLLAISTLKYLPLLIVATISVAIVVTLSRLYQESEMVVWQTSGVSALGVLRPVAMLVLPMFVFLLFLNSMLAPWTSQQLATYRNQSGIAELNLIKSGEFRDSSGGNRVFFIEQIDKTSPPVFKNIFVAQKGKGGETTLVLAKYATLRNTHDNRPFMVLDEGVQYQDNVKDQILQSMRYGQYGFSIDEFTKIKTDDLAKTPTEQIATQALIEQNDKSAWSELYRRFSDAFMIVPMALFAVVLSYVRPRSARTWGVLMAVVLFAVYVNLIKLGESRIDQGRWSILQSVLLIHGGTTAIAILGLWYRAHAWRLPVLSLLLRNPR</sequence>
<name>A0A8J3FXQ9_9BURK</name>
<feature type="transmembrane region" description="Helical" evidence="9">
    <location>
        <begin position="12"/>
        <end position="31"/>
    </location>
</feature>
<dbReference type="InterPro" id="IPR005495">
    <property type="entry name" value="LptG/LptF_permease"/>
</dbReference>
<dbReference type="RefSeq" id="WP_189490849.1">
    <property type="nucleotide sequence ID" value="NZ_BMZG01000002.1"/>
</dbReference>
<dbReference type="Pfam" id="PF03739">
    <property type="entry name" value="LptF_LptG"/>
    <property type="match status" value="1"/>
</dbReference>
<feature type="transmembrane region" description="Helical" evidence="9">
    <location>
        <begin position="329"/>
        <end position="352"/>
    </location>
</feature>
<comment type="caution">
    <text evidence="10">The sequence shown here is derived from an EMBL/GenBank/DDBJ whole genome shotgun (WGS) entry which is preliminary data.</text>
</comment>
<dbReference type="NCBIfam" id="TIGR04407">
    <property type="entry name" value="LptF_YjgP"/>
    <property type="match status" value="1"/>
</dbReference>
<dbReference type="GO" id="GO:0015920">
    <property type="term" value="P:lipopolysaccharide transport"/>
    <property type="evidence" value="ECO:0007669"/>
    <property type="project" value="TreeGrafter"/>
</dbReference>
<keyword evidence="11" id="KW-1185">Reference proteome</keyword>
<evidence type="ECO:0000313" key="10">
    <source>
        <dbReference type="EMBL" id="GHA66759.1"/>
    </source>
</evidence>
<reference evidence="10" key="1">
    <citation type="journal article" date="2014" name="Int. J. Syst. Evol. Microbiol.">
        <title>Complete genome sequence of Corynebacterium casei LMG S-19264T (=DSM 44701T), isolated from a smear-ripened cheese.</title>
        <authorList>
            <consortium name="US DOE Joint Genome Institute (JGI-PGF)"/>
            <person name="Walter F."/>
            <person name="Albersmeier A."/>
            <person name="Kalinowski J."/>
            <person name="Ruckert C."/>
        </authorList>
    </citation>
    <scope>NUCLEOTIDE SEQUENCE</scope>
    <source>
        <strain evidence="10">KCTC 32501</strain>
    </source>
</reference>
<feature type="transmembrane region" description="Helical" evidence="9">
    <location>
        <begin position="92"/>
        <end position="116"/>
    </location>
</feature>
<accession>A0A8J3FXQ9</accession>
<keyword evidence="3" id="KW-0813">Transport</keyword>
<keyword evidence="8 9" id="KW-0472">Membrane</keyword>
<reference evidence="10" key="2">
    <citation type="submission" date="2020-09" db="EMBL/GenBank/DDBJ databases">
        <authorList>
            <person name="Sun Q."/>
            <person name="Kim S."/>
        </authorList>
    </citation>
    <scope>NUCLEOTIDE SEQUENCE</scope>
    <source>
        <strain evidence="10">KCTC 32501</strain>
    </source>
</reference>
<evidence type="ECO:0000256" key="8">
    <source>
        <dbReference type="ARBA" id="ARBA00023136"/>
    </source>
</evidence>
<dbReference type="PANTHER" id="PTHR33529:SF7">
    <property type="entry name" value="LIPOPOLYSACCHARIDE EXPORT SYSTEM PERMEASE PROTEIN LPTF"/>
    <property type="match status" value="1"/>
</dbReference>
<evidence type="ECO:0000256" key="4">
    <source>
        <dbReference type="ARBA" id="ARBA00022475"/>
    </source>
</evidence>
<evidence type="ECO:0000256" key="1">
    <source>
        <dbReference type="ARBA" id="ARBA00004429"/>
    </source>
</evidence>
<keyword evidence="6 9" id="KW-0812">Transmembrane</keyword>
<feature type="transmembrane region" description="Helical" evidence="9">
    <location>
        <begin position="37"/>
        <end position="54"/>
    </location>
</feature>
<keyword evidence="4" id="KW-1003">Cell membrane</keyword>
<dbReference type="EMBL" id="BMZG01000002">
    <property type="protein sequence ID" value="GHA66759.1"/>
    <property type="molecule type" value="Genomic_DNA"/>
</dbReference>
<dbReference type="PANTHER" id="PTHR33529">
    <property type="entry name" value="SLR0882 PROTEIN-RELATED"/>
    <property type="match status" value="1"/>
</dbReference>
<keyword evidence="7 9" id="KW-1133">Transmembrane helix</keyword>
<proteinExistence type="predicted"/>
<organism evidence="10 11">
    <name type="scientific">Formosimonas limnophila</name>
    <dbReference type="NCBI Taxonomy" id="1384487"/>
    <lineage>
        <taxon>Bacteria</taxon>
        <taxon>Pseudomonadati</taxon>
        <taxon>Pseudomonadota</taxon>
        <taxon>Betaproteobacteria</taxon>
        <taxon>Burkholderiales</taxon>
        <taxon>Burkholderiaceae</taxon>
        <taxon>Formosimonas</taxon>
    </lineage>
</organism>
<keyword evidence="5" id="KW-0997">Cell inner membrane</keyword>
<dbReference type="GO" id="GO:0055085">
    <property type="term" value="P:transmembrane transport"/>
    <property type="evidence" value="ECO:0007669"/>
    <property type="project" value="InterPro"/>
</dbReference>
<gene>
    <name evidence="10" type="ORF">GCM10009007_04090</name>
</gene>
<feature type="transmembrane region" description="Helical" evidence="9">
    <location>
        <begin position="59"/>
        <end position="80"/>
    </location>
</feature>
<dbReference type="InterPro" id="IPR030922">
    <property type="entry name" value="LptF"/>
</dbReference>
<comment type="subcellular location">
    <subcellularLocation>
        <location evidence="1">Cell inner membrane</location>
        <topology evidence="1">Multi-pass membrane protein</topology>
    </subcellularLocation>
</comment>
<dbReference type="AlphaFoldDB" id="A0A8J3FXQ9"/>